<dbReference type="GO" id="GO:1990782">
    <property type="term" value="F:protein tyrosine kinase binding"/>
    <property type="evidence" value="ECO:0007669"/>
    <property type="project" value="TreeGrafter"/>
</dbReference>
<dbReference type="InterPro" id="IPR013106">
    <property type="entry name" value="Ig_V-set"/>
</dbReference>
<dbReference type="Pfam" id="PF07686">
    <property type="entry name" value="V-set"/>
    <property type="match status" value="1"/>
</dbReference>
<keyword evidence="8" id="KW-0472">Membrane</keyword>
<evidence type="ECO:0000256" key="1">
    <source>
        <dbReference type="ARBA" id="ARBA00022729"/>
    </source>
</evidence>
<evidence type="ECO:0000256" key="7">
    <source>
        <dbReference type="SAM" id="MobiDB-lite"/>
    </source>
</evidence>
<dbReference type="InterPro" id="IPR003599">
    <property type="entry name" value="Ig_sub"/>
</dbReference>
<protein>
    <recommendedName>
        <fullName evidence="10">Ig-like domain-containing protein</fullName>
    </recommendedName>
</protein>
<name>A0A2K6FK57_PROCO</name>
<dbReference type="GO" id="GO:0009986">
    <property type="term" value="C:cell surface"/>
    <property type="evidence" value="ECO:0007669"/>
    <property type="project" value="TreeGrafter"/>
</dbReference>
<evidence type="ECO:0000256" key="3">
    <source>
        <dbReference type="ARBA" id="ARBA00023157"/>
    </source>
</evidence>
<dbReference type="SMART" id="SM00408">
    <property type="entry name" value="IGc2"/>
    <property type="match status" value="2"/>
</dbReference>
<feature type="domain" description="Ig-like" evidence="10">
    <location>
        <begin position="143"/>
        <end position="230"/>
    </location>
</feature>
<dbReference type="Gene3D" id="2.60.40.10">
    <property type="entry name" value="Immunoglobulins"/>
    <property type="match status" value="3"/>
</dbReference>
<evidence type="ECO:0000313" key="11">
    <source>
        <dbReference type="Ensembl" id="ENSPCOP00000014353.1"/>
    </source>
</evidence>
<evidence type="ECO:0000256" key="6">
    <source>
        <dbReference type="ARBA" id="ARBA00038222"/>
    </source>
</evidence>
<evidence type="ECO:0000313" key="12">
    <source>
        <dbReference type="Proteomes" id="UP000233160"/>
    </source>
</evidence>
<dbReference type="Pfam" id="PF13927">
    <property type="entry name" value="Ig_3"/>
    <property type="match status" value="1"/>
</dbReference>
<dbReference type="PROSITE" id="PS50835">
    <property type="entry name" value="IG_LIKE"/>
    <property type="match status" value="2"/>
</dbReference>
<feature type="signal peptide" evidence="9">
    <location>
        <begin position="1"/>
        <end position="34"/>
    </location>
</feature>
<dbReference type="PANTHER" id="PTHR44427:SF1">
    <property type="entry name" value="CARCINOEMBRYONIC ANTIGEN-RELATED CELL ADHESION MOLECULE 1"/>
    <property type="match status" value="1"/>
</dbReference>
<feature type="region of interest" description="Disordered" evidence="7">
    <location>
        <begin position="401"/>
        <end position="428"/>
    </location>
</feature>
<comment type="similarity">
    <text evidence="6">Belongs to the immunoglobulin superfamily. CEA family.</text>
</comment>
<keyword evidence="3" id="KW-1015">Disulfide bond</keyword>
<dbReference type="SMART" id="SM00409">
    <property type="entry name" value="IG"/>
    <property type="match status" value="3"/>
</dbReference>
<feature type="region of interest" description="Disordered" evidence="7">
    <location>
        <begin position="367"/>
        <end position="388"/>
    </location>
</feature>
<feature type="compositionally biased region" description="Low complexity" evidence="7">
    <location>
        <begin position="403"/>
        <end position="420"/>
    </location>
</feature>
<feature type="domain" description="Ig-like" evidence="10">
    <location>
        <begin position="235"/>
        <end position="315"/>
    </location>
</feature>
<dbReference type="GO" id="GO:0007165">
    <property type="term" value="P:signal transduction"/>
    <property type="evidence" value="ECO:0007669"/>
    <property type="project" value="TreeGrafter"/>
</dbReference>
<evidence type="ECO:0000256" key="5">
    <source>
        <dbReference type="ARBA" id="ARBA00023319"/>
    </source>
</evidence>
<dbReference type="InterPro" id="IPR036179">
    <property type="entry name" value="Ig-like_dom_sf"/>
</dbReference>
<dbReference type="FunFam" id="2.60.40.10:FF:000340">
    <property type="entry name" value="Carcinoembryonic antigen-related cell adhesion molecule 1"/>
    <property type="match status" value="1"/>
</dbReference>
<dbReference type="GO" id="GO:0005886">
    <property type="term" value="C:plasma membrane"/>
    <property type="evidence" value="ECO:0007669"/>
    <property type="project" value="TreeGrafter"/>
</dbReference>
<dbReference type="CDD" id="cd12841">
    <property type="entry name" value="TM_EphA1"/>
    <property type="match status" value="1"/>
</dbReference>
<dbReference type="GeneTree" id="ENSGT01100000263479"/>
<dbReference type="AlphaFoldDB" id="A0A2K6FK57"/>
<evidence type="ECO:0000256" key="9">
    <source>
        <dbReference type="SAM" id="SignalP"/>
    </source>
</evidence>
<proteinExistence type="inferred from homology"/>
<dbReference type="InterPro" id="IPR013783">
    <property type="entry name" value="Ig-like_fold"/>
</dbReference>
<accession>A0A2K6FK57</accession>
<dbReference type="CDD" id="cd20948">
    <property type="entry name" value="IgC2_CEACAM5-like"/>
    <property type="match status" value="1"/>
</dbReference>
<organism evidence="11 12">
    <name type="scientific">Propithecus coquereli</name>
    <name type="common">Coquerel's sifaka</name>
    <name type="synonym">Propithecus verreauxi coquereli</name>
    <dbReference type="NCBI Taxonomy" id="379532"/>
    <lineage>
        <taxon>Eukaryota</taxon>
        <taxon>Metazoa</taxon>
        <taxon>Chordata</taxon>
        <taxon>Craniata</taxon>
        <taxon>Vertebrata</taxon>
        <taxon>Euteleostomi</taxon>
        <taxon>Mammalia</taxon>
        <taxon>Eutheria</taxon>
        <taxon>Euarchontoglires</taxon>
        <taxon>Primates</taxon>
        <taxon>Strepsirrhini</taxon>
        <taxon>Lemuriformes</taxon>
        <taxon>Indriidae</taxon>
        <taxon>Propithecus</taxon>
    </lineage>
</organism>
<dbReference type="OMA" id="VITIMVE"/>
<dbReference type="FunFam" id="2.60.40.10:FF:000244">
    <property type="entry name" value="carcinoembryonic antigen-related cell adhesion molecule 16"/>
    <property type="match status" value="1"/>
</dbReference>
<evidence type="ECO:0000256" key="2">
    <source>
        <dbReference type="ARBA" id="ARBA00022737"/>
    </source>
</evidence>
<dbReference type="InterPro" id="IPR050831">
    <property type="entry name" value="CEA_cell_adhesion"/>
</dbReference>
<dbReference type="PANTHER" id="PTHR44427">
    <property type="entry name" value="CARCINOEMBRYONIC ANTIGEN-RELATED CELL ADHESION MOLECULE 19"/>
    <property type="match status" value="1"/>
</dbReference>
<evidence type="ECO:0000259" key="10">
    <source>
        <dbReference type="PROSITE" id="PS50835"/>
    </source>
</evidence>
<keyword evidence="12" id="KW-1185">Reference proteome</keyword>
<reference evidence="11" key="2">
    <citation type="submission" date="2025-09" db="UniProtKB">
        <authorList>
            <consortium name="Ensembl"/>
        </authorList>
    </citation>
    <scope>IDENTIFICATION</scope>
</reference>
<dbReference type="InterPro" id="IPR003598">
    <property type="entry name" value="Ig_sub2"/>
</dbReference>
<keyword evidence="5" id="KW-0393">Immunoglobulin domain</keyword>
<reference evidence="11" key="1">
    <citation type="submission" date="2025-08" db="UniProtKB">
        <authorList>
            <consortium name="Ensembl"/>
        </authorList>
    </citation>
    <scope>IDENTIFICATION</scope>
</reference>
<keyword evidence="8" id="KW-1133">Transmembrane helix</keyword>
<dbReference type="Pfam" id="PF13895">
    <property type="entry name" value="Ig_2"/>
    <property type="match status" value="1"/>
</dbReference>
<keyword evidence="2" id="KW-0677">Repeat</keyword>
<dbReference type="InterPro" id="IPR007110">
    <property type="entry name" value="Ig-like_dom"/>
</dbReference>
<feature type="transmembrane region" description="Helical" evidence="8">
    <location>
        <begin position="328"/>
        <end position="355"/>
    </location>
</feature>
<dbReference type="CDD" id="cd05740">
    <property type="entry name" value="IgI_hCEACAM_2_4_6_like"/>
    <property type="match status" value="1"/>
</dbReference>
<feature type="chain" id="PRO_5014427163" description="Ig-like domain-containing protein" evidence="9">
    <location>
        <begin position="35"/>
        <end position="428"/>
    </location>
</feature>
<dbReference type="SUPFAM" id="SSF48726">
    <property type="entry name" value="Immunoglobulin"/>
    <property type="match status" value="3"/>
</dbReference>
<evidence type="ECO:0000256" key="8">
    <source>
        <dbReference type="SAM" id="Phobius"/>
    </source>
</evidence>
<dbReference type="FunFam" id="2.60.40.10:FF:000517">
    <property type="entry name" value="Carcinoembryonic antigen-related cell adhesion molecule 1"/>
    <property type="match status" value="1"/>
</dbReference>
<keyword evidence="1 9" id="KW-0732">Signal</keyword>
<sequence length="428" mass="46600">MEPPSAPPRRGRVPWQGLLLTVSFLTFWSLPTTAQVTMESVPLNVVEGKDVLLLVHNVPQDALGYNWYKGDKVDSNYRIVAYVISTQVNNTGPAYSGRETIYPNGSLLFQNVTLTGYYTLHVTTADLQNEEVTGQFRVYPELPKPSIASNNSSPVEDEDSVALTCEPETQDTTYLWWINGQGLQDSDRVVMSLDNRTLILLNISRNDTGPYECGNWNPVSASRSDPVTLNVLYGPDVPTISPPDSNYQPGANLNLSCHAASNPAAQYSWLINGSLQQTTQELFVPNVTVNNSGSYACVAHNSATGRNTTTVKIITVSDSSTQGNSPSLSAGAIVGIVIGVLAGVALIVALVYFLYFRKTGRARDQHDLTEHKSSASNHSQDHFDNSPDKIDEVAYTTLTFKAQEPTQPTSASPSSTATETVYSEVKKK</sequence>
<dbReference type="Proteomes" id="UP000233160">
    <property type="component" value="Unassembled WGS sequence"/>
</dbReference>
<keyword evidence="4" id="KW-0325">Glycoprotein</keyword>
<dbReference type="GO" id="GO:0002682">
    <property type="term" value="P:regulation of immune system process"/>
    <property type="evidence" value="ECO:0007669"/>
    <property type="project" value="TreeGrafter"/>
</dbReference>
<keyword evidence="8" id="KW-0812">Transmembrane</keyword>
<evidence type="ECO:0000256" key="4">
    <source>
        <dbReference type="ARBA" id="ARBA00023180"/>
    </source>
</evidence>
<dbReference type="CDD" id="cd05774">
    <property type="entry name" value="IgV_CEACAM_D1"/>
    <property type="match status" value="1"/>
</dbReference>
<dbReference type="Ensembl" id="ENSPCOT00000024962.1">
    <property type="protein sequence ID" value="ENSPCOP00000014353.1"/>
    <property type="gene ID" value="ENSPCOG00000018850.1"/>
</dbReference>